<proteinExistence type="inferred from homology"/>
<dbReference type="InterPro" id="IPR039362">
    <property type="entry name" value="ATG29_sf"/>
</dbReference>
<dbReference type="GO" id="GO:0015031">
    <property type="term" value="P:protein transport"/>
    <property type="evidence" value="ECO:0007669"/>
    <property type="project" value="UniProtKB-KW"/>
</dbReference>
<keyword evidence="6" id="KW-0072">Autophagy</keyword>
<feature type="compositionally biased region" description="Low complexity" evidence="8">
    <location>
        <begin position="169"/>
        <end position="189"/>
    </location>
</feature>
<dbReference type="OrthoDB" id="21072at2759"/>
<dbReference type="GO" id="GO:0000407">
    <property type="term" value="C:phagophore assembly site"/>
    <property type="evidence" value="ECO:0007669"/>
    <property type="project" value="UniProtKB-SubCell"/>
</dbReference>
<feature type="region of interest" description="Disordered" evidence="8">
    <location>
        <begin position="95"/>
        <end position="118"/>
    </location>
</feature>
<gene>
    <name evidence="10" type="ORF">ZYGR_0AS03300</name>
</gene>
<dbReference type="Pfam" id="PF18388">
    <property type="entry name" value="ATG29_N"/>
    <property type="match status" value="1"/>
</dbReference>
<evidence type="ECO:0000256" key="2">
    <source>
        <dbReference type="ARBA" id="ARBA00010082"/>
    </source>
</evidence>
<dbReference type="PANTHER" id="PTHR40012:SF1">
    <property type="entry name" value="AUTOPHAGY-RELATED PROTEIN 29"/>
    <property type="match status" value="1"/>
</dbReference>
<comment type="similarity">
    <text evidence="2">Belongs to the ATG29 family.</text>
</comment>
<accession>A0A1Q3AGZ8</accession>
<name>A0A1Q3AGZ8_ZYGRO</name>
<comment type="caution">
    <text evidence="10">The sequence shown here is derived from an EMBL/GenBank/DDBJ whole genome shotgun (WGS) entry which is preliminary data.</text>
</comment>
<evidence type="ECO:0000256" key="5">
    <source>
        <dbReference type="ARBA" id="ARBA00022927"/>
    </source>
</evidence>
<evidence type="ECO:0000256" key="3">
    <source>
        <dbReference type="ARBA" id="ARBA00013784"/>
    </source>
</evidence>
<evidence type="ECO:0000256" key="8">
    <source>
        <dbReference type="SAM" id="MobiDB-lite"/>
    </source>
</evidence>
<dbReference type="FunFam" id="1.10.10.2570:FF:000001">
    <property type="entry name" value="Autophagy-related protein 29"/>
    <property type="match status" value="1"/>
</dbReference>
<evidence type="ECO:0000313" key="11">
    <source>
        <dbReference type="Proteomes" id="UP000187013"/>
    </source>
</evidence>
<sequence>MNNENTIVYVKLKGKRPDGFINPPKFEWNLDKERQLWAIVSKLENYQDQIDWQRLSQTLDVPDYFLKKRSYKLFAKRLKILEQQIERKIKIDDGGGAVEAQEEPTQIEPSLSFDDGKITTDDQRLLEENDNVNILEKTTMRTLQQLHTSKILSRSRLASGNGRDTRNGSQNQSNSDSESSSSLSVSNSALEEALMDRLKL</sequence>
<dbReference type="InterPro" id="IPR039113">
    <property type="entry name" value="ATG29"/>
</dbReference>
<protein>
    <recommendedName>
        <fullName evidence="3">Autophagy-related protein 29</fullName>
    </recommendedName>
</protein>
<comment type="function">
    <text evidence="7">Plays a role in autophagy. Functions at the preautophagosomal structure (PAS) in order to form normal autophagosomes under starvation conditions. Also plays a role in mitophagy and regulation of filamentous growth.</text>
</comment>
<keyword evidence="5" id="KW-0653">Protein transport</keyword>
<dbReference type="EMBL" id="BDGX01000045">
    <property type="protein sequence ID" value="GAV55007.1"/>
    <property type="molecule type" value="Genomic_DNA"/>
</dbReference>
<evidence type="ECO:0000256" key="7">
    <source>
        <dbReference type="ARBA" id="ARBA00060351"/>
    </source>
</evidence>
<dbReference type="GO" id="GO:0000045">
    <property type="term" value="P:autophagosome assembly"/>
    <property type="evidence" value="ECO:0007669"/>
    <property type="project" value="InterPro"/>
</dbReference>
<dbReference type="Gene3D" id="1.10.10.2570">
    <property type="match status" value="1"/>
</dbReference>
<evidence type="ECO:0000256" key="6">
    <source>
        <dbReference type="ARBA" id="ARBA00023006"/>
    </source>
</evidence>
<evidence type="ECO:0000259" key="9">
    <source>
        <dbReference type="Pfam" id="PF18388"/>
    </source>
</evidence>
<reference evidence="10 11" key="1">
    <citation type="submission" date="2016-08" db="EMBL/GenBank/DDBJ databases">
        <title>Draft genome sequence of allopolyploid Zygosaccharomyces rouxii.</title>
        <authorList>
            <person name="Watanabe J."/>
            <person name="Uehara K."/>
            <person name="Mogi Y."/>
            <person name="Tsukioka Y."/>
        </authorList>
    </citation>
    <scope>NUCLEOTIDE SEQUENCE [LARGE SCALE GENOMIC DNA]</scope>
    <source>
        <strain evidence="10 11">NBRC 110957</strain>
    </source>
</reference>
<feature type="region of interest" description="Disordered" evidence="8">
    <location>
        <begin position="153"/>
        <end position="189"/>
    </location>
</feature>
<evidence type="ECO:0000313" key="10">
    <source>
        <dbReference type="EMBL" id="GAV55007.1"/>
    </source>
</evidence>
<dbReference type="PANTHER" id="PTHR40012">
    <property type="entry name" value="AUTOPHAGY-RELATED PROTEIN 29"/>
    <property type="match status" value="1"/>
</dbReference>
<comment type="subcellular location">
    <subcellularLocation>
        <location evidence="1">Preautophagosomal structure</location>
    </subcellularLocation>
</comment>
<dbReference type="InterPro" id="IPR040666">
    <property type="entry name" value="Atg29_N"/>
</dbReference>
<dbReference type="AlphaFoldDB" id="A0A1Q3AGZ8"/>
<dbReference type="Proteomes" id="UP000187013">
    <property type="component" value="Unassembled WGS sequence"/>
</dbReference>
<organism evidence="10 11">
    <name type="scientific">Zygosaccharomyces rouxii</name>
    <dbReference type="NCBI Taxonomy" id="4956"/>
    <lineage>
        <taxon>Eukaryota</taxon>
        <taxon>Fungi</taxon>
        <taxon>Dikarya</taxon>
        <taxon>Ascomycota</taxon>
        <taxon>Saccharomycotina</taxon>
        <taxon>Saccharomycetes</taxon>
        <taxon>Saccharomycetales</taxon>
        <taxon>Saccharomycetaceae</taxon>
        <taxon>Zygosaccharomyces</taxon>
    </lineage>
</organism>
<keyword evidence="4" id="KW-0813">Transport</keyword>
<evidence type="ECO:0000256" key="4">
    <source>
        <dbReference type="ARBA" id="ARBA00022448"/>
    </source>
</evidence>
<feature type="domain" description="Atg29 N-terminal" evidence="9">
    <location>
        <begin position="7"/>
        <end position="61"/>
    </location>
</feature>
<evidence type="ECO:0000256" key="1">
    <source>
        <dbReference type="ARBA" id="ARBA00004329"/>
    </source>
</evidence>